<evidence type="ECO:0000313" key="3">
    <source>
        <dbReference type="EMBL" id="EMA47491.1"/>
    </source>
</evidence>
<feature type="domain" description="SCP" evidence="2">
    <location>
        <begin position="119"/>
        <end position="264"/>
    </location>
</feature>
<dbReference type="Gene3D" id="3.40.33.10">
    <property type="entry name" value="CAP"/>
    <property type="match status" value="1"/>
</dbReference>
<evidence type="ECO:0000259" key="2">
    <source>
        <dbReference type="Pfam" id="PF00188"/>
    </source>
</evidence>
<dbReference type="SUPFAM" id="SSF55797">
    <property type="entry name" value="PR-1-like"/>
    <property type="match status" value="1"/>
</dbReference>
<feature type="compositionally biased region" description="Low complexity" evidence="1">
    <location>
        <begin position="93"/>
        <end position="103"/>
    </location>
</feature>
<dbReference type="RefSeq" id="WP_004052299.1">
    <property type="nucleotide sequence ID" value="NZ_AOMC01000074.1"/>
</dbReference>
<dbReference type="eggNOG" id="arCOG03962">
    <property type="taxonomic scope" value="Archaea"/>
</dbReference>
<dbReference type="CDD" id="cd05379">
    <property type="entry name" value="CAP_bacterial"/>
    <property type="match status" value="1"/>
</dbReference>
<name>M0MPC8_HALMO</name>
<dbReference type="Pfam" id="PF00188">
    <property type="entry name" value="CAP"/>
    <property type="match status" value="1"/>
</dbReference>
<evidence type="ECO:0000313" key="4">
    <source>
        <dbReference type="Proteomes" id="UP000011568"/>
    </source>
</evidence>
<gene>
    <name evidence="3" type="ORF">C448_05126</name>
</gene>
<evidence type="ECO:0000256" key="1">
    <source>
        <dbReference type="SAM" id="MobiDB-lite"/>
    </source>
</evidence>
<organism evidence="3 4">
    <name type="scientific">Halococcus morrhuae DSM 1307</name>
    <dbReference type="NCBI Taxonomy" id="931277"/>
    <lineage>
        <taxon>Archaea</taxon>
        <taxon>Methanobacteriati</taxon>
        <taxon>Methanobacteriota</taxon>
        <taxon>Stenosarchaea group</taxon>
        <taxon>Halobacteria</taxon>
        <taxon>Halobacteriales</taxon>
        <taxon>Halococcaceae</taxon>
        <taxon>Halococcus</taxon>
    </lineage>
</organism>
<sequence length="265" mass="28743">MFRWLFRTLGWLLSLLVRLAFVVAVVVFAASIAFGGLPVDGGVGDLLGDLGVPADVGDIGALGAVDNDSAGGVGGIGSIVDDEADGSGGTAGAGTNASTVSASETSELNGTKLEYLIHRNVNEERAERGKSNLSFDTDLRPVARYHSTDMANRSYFSHVGPDGETLADRYRRFDYQCRVKTGTLRYATGGENILYTYYDAPVSMDNRTVQYDSQEELAHGIVNGWMNSTSHRKNLLKPYWENEAIGVHIEQIDGRTRVYATQNFC</sequence>
<dbReference type="PANTHER" id="PTHR31157">
    <property type="entry name" value="SCP DOMAIN-CONTAINING PROTEIN"/>
    <property type="match status" value="1"/>
</dbReference>
<dbReference type="InterPro" id="IPR035940">
    <property type="entry name" value="CAP_sf"/>
</dbReference>
<dbReference type="STRING" id="931277.C448_05126"/>
<dbReference type="EMBL" id="AOMC01000074">
    <property type="protein sequence ID" value="EMA47491.1"/>
    <property type="molecule type" value="Genomic_DNA"/>
</dbReference>
<reference evidence="3 4" key="1">
    <citation type="journal article" date="2014" name="PLoS Genet.">
        <title>Phylogenetically driven sequencing of extremely halophilic archaea reveals strategies for static and dynamic osmo-response.</title>
        <authorList>
            <person name="Becker E.A."/>
            <person name="Seitzer P.M."/>
            <person name="Tritt A."/>
            <person name="Larsen D."/>
            <person name="Krusor M."/>
            <person name="Yao A.I."/>
            <person name="Wu D."/>
            <person name="Madern D."/>
            <person name="Eisen J.A."/>
            <person name="Darling A.E."/>
            <person name="Facciotti M.T."/>
        </authorList>
    </citation>
    <scope>NUCLEOTIDE SEQUENCE [LARGE SCALE GENOMIC DNA]</scope>
    <source>
        <strain evidence="3 4">DSM 1307</strain>
    </source>
</reference>
<dbReference type="InterPro" id="IPR014044">
    <property type="entry name" value="CAP_dom"/>
</dbReference>
<proteinExistence type="predicted"/>
<dbReference type="OrthoDB" id="60683at2157"/>
<dbReference type="PATRIC" id="fig|931277.6.peg.1000"/>
<dbReference type="AlphaFoldDB" id="M0MPC8"/>
<keyword evidence="4" id="KW-1185">Reference proteome</keyword>
<dbReference type="Proteomes" id="UP000011568">
    <property type="component" value="Unassembled WGS sequence"/>
</dbReference>
<accession>M0MPC8</accession>
<feature type="region of interest" description="Disordered" evidence="1">
    <location>
        <begin position="86"/>
        <end position="105"/>
    </location>
</feature>
<dbReference type="PANTHER" id="PTHR31157:SF1">
    <property type="entry name" value="SCP DOMAIN-CONTAINING PROTEIN"/>
    <property type="match status" value="1"/>
</dbReference>
<protein>
    <recommendedName>
        <fullName evidence="2">SCP domain-containing protein</fullName>
    </recommendedName>
</protein>
<comment type="caution">
    <text evidence="3">The sequence shown here is derived from an EMBL/GenBank/DDBJ whole genome shotgun (WGS) entry which is preliminary data.</text>
</comment>